<protein>
    <recommendedName>
        <fullName evidence="8">Rhodopsin domain-containing protein</fullName>
    </recommendedName>
</protein>
<evidence type="ECO:0000256" key="1">
    <source>
        <dbReference type="ARBA" id="ARBA00004141"/>
    </source>
</evidence>
<organism evidence="9 10">
    <name type="scientific">Coniochaeta pulveracea</name>
    <dbReference type="NCBI Taxonomy" id="177199"/>
    <lineage>
        <taxon>Eukaryota</taxon>
        <taxon>Fungi</taxon>
        <taxon>Dikarya</taxon>
        <taxon>Ascomycota</taxon>
        <taxon>Pezizomycotina</taxon>
        <taxon>Sordariomycetes</taxon>
        <taxon>Sordariomycetidae</taxon>
        <taxon>Coniochaetales</taxon>
        <taxon>Coniochaetaceae</taxon>
        <taxon>Coniochaeta</taxon>
    </lineage>
</organism>
<dbReference type="PANTHER" id="PTHR33048:SF42">
    <property type="entry name" value="INTEGRAL MEMBRANE PROTEIN"/>
    <property type="match status" value="1"/>
</dbReference>
<dbReference type="GO" id="GO:0016020">
    <property type="term" value="C:membrane"/>
    <property type="evidence" value="ECO:0007669"/>
    <property type="project" value="UniProtKB-SubCell"/>
</dbReference>
<gene>
    <name evidence="9" type="ORF">DL546_006094</name>
</gene>
<proteinExistence type="inferred from homology"/>
<sequence>MADAALPAALPPPSGENNGTDLIKSLSVVAGFAFFFMNLRFFCKTRYAKGFGIDDAVIAMAFACLIASITLECLATRWNLGTHIWEIDIKTLPSTNKFLFIGEFFGIIGISFAKTSFCLTLLRLAVKRWHKILIWGCIISVNLFMWPCGITFFVGCTPMAKKWDDSIPGHCIDAMPVVYFAVFAGVWSAMTDFILAIFPWFLVWNLQMRLHEKIGVCVCMSMGVLSGVFAIVKSAYLIPSFADYTYKSTPLLIWSGSELAIVIMASSIPFLRLFWKEIQAKTSSSRSRSKSGYANGDYRLDHMKSYSKMGSSNHASAIRTQVRAEPKTQDDDSDKSILAQSRIMRTDEITIEHGMAKDMGHERTYEVV</sequence>
<dbReference type="InterPro" id="IPR049326">
    <property type="entry name" value="Rhodopsin_dom_fungi"/>
</dbReference>
<dbReference type="AlphaFoldDB" id="A0A420YER1"/>
<dbReference type="STRING" id="177199.A0A420YER1"/>
<dbReference type="EMBL" id="QVQW01000014">
    <property type="protein sequence ID" value="RKU46419.1"/>
    <property type="molecule type" value="Genomic_DNA"/>
</dbReference>
<evidence type="ECO:0000256" key="6">
    <source>
        <dbReference type="SAM" id="MobiDB-lite"/>
    </source>
</evidence>
<dbReference type="InterPro" id="IPR052337">
    <property type="entry name" value="SAT4-like"/>
</dbReference>
<keyword evidence="10" id="KW-1185">Reference proteome</keyword>
<evidence type="ECO:0000313" key="9">
    <source>
        <dbReference type="EMBL" id="RKU46419.1"/>
    </source>
</evidence>
<feature type="domain" description="Rhodopsin" evidence="8">
    <location>
        <begin position="39"/>
        <end position="274"/>
    </location>
</feature>
<feature type="transmembrane region" description="Helical" evidence="7">
    <location>
        <begin position="252"/>
        <end position="275"/>
    </location>
</feature>
<comment type="subcellular location">
    <subcellularLocation>
        <location evidence="1">Membrane</location>
        <topology evidence="1">Multi-pass membrane protein</topology>
    </subcellularLocation>
</comment>
<keyword evidence="3 7" id="KW-1133">Transmembrane helix</keyword>
<evidence type="ECO:0000256" key="5">
    <source>
        <dbReference type="ARBA" id="ARBA00038359"/>
    </source>
</evidence>
<dbReference type="Pfam" id="PF20684">
    <property type="entry name" value="Fung_rhodopsin"/>
    <property type="match status" value="1"/>
</dbReference>
<evidence type="ECO:0000256" key="7">
    <source>
        <dbReference type="SAM" id="Phobius"/>
    </source>
</evidence>
<dbReference type="OrthoDB" id="4682787at2759"/>
<dbReference type="Proteomes" id="UP000275385">
    <property type="component" value="Unassembled WGS sequence"/>
</dbReference>
<keyword evidence="2 7" id="KW-0812">Transmembrane</keyword>
<evidence type="ECO:0000256" key="4">
    <source>
        <dbReference type="ARBA" id="ARBA00023136"/>
    </source>
</evidence>
<feature type="transmembrane region" description="Helical" evidence="7">
    <location>
        <begin position="132"/>
        <end position="154"/>
    </location>
</feature>
<feature type="region of interest" description="Disordered" evidence="6">
    <location>
        <begin position="317"/>
        <end position="337"/>
    </location>
</feature>
<reference evidence="9 10" key="1">
    <citation type="submission" date="2018-08" db="EMBL/GenBank/DDBJ databases">
        <title>Draft genome of the lignicolous fungus Coniochaeta pulveracea.</title>
        <authorList>
            <person name="Borstlap C.J."/>
            <person name="De Witt R.N."/>
            <person name="Botha A."/>
            <person name="Volschenk H."/>
        </authorList>
    </citation>
    <scope>NUCLEOTIDE SEQUENCE [LARGE SCALE GENOMIC DNA]</scope>
    <source>
        <strain evidence="9 10">CAB683</strain>
    </source>
</reference>
<feature type="transmembrane region" description="Helical" evidence="7">
    <location>
        <begin position="55"/>
        <end position="78"/>
    </location>
</feature>
<name>A0A420YER1_9PEZI</name>
<dbReference type="PANTHER" id="PTHR33048">
    <property type="entry name" value="PTH11-LIKE INTEGRAL MEMBRANE PROTEIN (AFU_ORTHOLOGUE AFUA_5G11245)"/>
    <property type="match status" value="1"/>
</dbReference>
<accession>A0A420YER1</accession>
<comment type="caution">
    <text evidence="9">The sequence shown here is derived from an EMBL/GenBank/DDBJ whole genome shotgun (WGS) entry which is preliminary data.</text>
</comment>
<comment type="similarity">
    <text evidence="5">Belongs to the SAT4 family.</text>
</comment>
<evidence type="ECO:0000313" key="10">
    <source>
        <dbReference type="Proteomes" id="UP000275385"/>
    </source>
</evidence>
<keyword evidence="4 7" id="KW-0472">Membrane</keyword>
<evidence type="ECO:0000256" key="3">
    <source>
        <dbReference type="ARBA" id="ARBA00022989"/>
    </source>
</evidence>
<feature type="transmembrane region" description="Helical" evidence="7">
    <location>
        <begin position="22"/>
        <end position="43"/>
    </location>
</feature>
<feature type="transmembrane region" description="Helical" evidence="7">
    <location>
        <begin position="214"/>
        <end position="232"/>
    </location>
</feature>
<feature type="transmembrane region" description="Helical" evidence="7">
    <location>
        <begin position="174"/>
        <end position="202"/>
    </location>
</feature>
<evidence type="ECO:0000256" key="2">
    <source>
        <dbReference type="ARBA" id="ARBA00022692"/>
    </source>
</evidence>
<evidence type="ECO:0000259" key="8">
    <source>
        <dbReference type="Pfam" id="PF20684"/>
    </source>
</evidence>
<feature type="transmembrane region" description="Helical" evidence="7">
    <location>
        <begin position="98"/>
        <end position="125"/>
    </location>
</feature>